<feature type="domain" description="NB-ARC" evidence="7">
    <location>
        <begin position="269"/>
        <end position="345"/>
    </location>
</feature>
<dbReference type="OrthoDB" id="1433080at2759"/>
<dbReference type="AlphaFoldDB" id="A0A9J6B1H5"/>
<comment type="caution">
    <text evidence="8">The sequence shown here is derived from an EMBL/GenBank/DDBJ whole genome shotgun (WGS) entry which is preliminary data.</text>
</comment>
<dbReference type="Proteomes" id="UP000824120">
    <property type="component" value="Chromosome 1"/>
</dbReference>
<keyword evidence="6" id="KW-0067">ATP-binding</keyword>
<evidence type="ECO:0000259" key="7">
    <source>
        <dbReference type="Pfam" id="PF00931"/>
    </source>
</evidence>
<dbReference type="EMBL" id="JACXVP010000001">
    <property type="protein sequence ID" value="KAG5630629.1"/>
    <property type="molecule type" value="Genomic_DNA"/>
</dbReference>
<sequence>MYLRNKKLKNFPNNISAQNIDVTIDLLVFLDADMSNHVINGKWLNEVMEKVGAIAGDVLYAIQKLLPSSITKDDTSKISLCSIQILEKTEDLKEQVETYYKSLKFTPSQFPTFGGLSFLDSLLRKLNEMSKSKFGVDFLMKPLLGNLEKELSALTSILEKELSFIFKDVTKVHHEHKMFKDLQRHTINLAYETEVYIDSILAQYDVFWHIFCSLPTIIKETKKINVEVTEMWSVDVALKPCYVVAPSKHLQTLHSNHVSDEEIVGFELATEKLIQYLTRGTSELGVIPIVGMGGQGKTTCARKLYNNGIIASRFDVRAWCIFSQKYNRRELLQDIFSQVTGSKDNGDRDTFLPTC</sequence>
<keyword evidence="4" id="KW-0547">Nucleotide-binding</keyword>
<evidence type="ECO:0000256" key="1">
    <source>
        <dbReference type="ARBA" id="ARBA00008894"/>
    </source>
</evidence>
<evidence type="ECO:0000313" key="8">
    <source>
        <dbReference type="EMBL" id="KAG5630629.1"/>
    </source>
</evidence>
<dbReference type="SUPFAM" id="SSF52540">
    <property type="entry name" value="P-loop containing nucleoside triphosphate hydrolases"/>
    <property type="match status" value="1"/>
</dbReference>
<keyword evidence="5" id="KW-0611">Plant defense</keyword>
<dbReference type="GO" id="GO:0043531">
    <property type="term" value="F:ADP binding"/>
    <property type="evidence" value="ECO:0007669"/>
    <property type="project" value="InterPro"/>
</dbReference>
<comment type="similarity">
    <text evidence="1">Belongs to the disease resistance NB-LRR family.</text>
</comment>
<keyword evidence="2" id="KW-0433">Leucine-rich repeat</keyword>
<keyword evidence="9" id="KW-1185">Reference proteome</keyword>
<proteinExistence type="inferred from homology"/>
<dbReference type="InterPro" id="IPR038005">
    <property type="entry name" value="RX-like_CC"/>
</dbReference>
<reference evidence="8 9" key="1">
    <citation type="submission" date="2020-09" db="EMBL/GenBank/DDBJ databases">
        <title>De no assembly of potato wild relative species, Solanum commersonii.</title>
        <authorList>
            <person name="Cho K."/>
        </authorList>
    </citation>
    <scope>NUCLEOTIDE SEQUENCE [LARGE SCALE GENOMIC DNA]</scope>
    <source>
        <strain evidence="8">LZ3.2</strain>
        <tissue evidence="8">Leaf</tissue>
    </source>
</reference>
<evidence type="ECO:0000256" key="2">
    <source>
        <dbReference type="ARBA" id="ARBA00022614"/>
    </source>
</evidence>
<dbReference type="InterPro" id="IPR002182">
    <property type="entry name" value="NB-ARC"/>
</dbReference>
<gene>
    <name evidence="8" type="ORF">H5410_002346</name>
</gene>
<dbReference type="Pfam" id="PF00931">
    <property type="entry name" value="NB-ARC"/>
    <property type="match status" value="1"/>
</dbReference>
<dbReference type="CDD" id="cd14798">
    <property type="entry name" value="RX-CC_like"/>
    <property type="match status" value="1"/>
</dbReference>
<dbReference type="PANTHER" id="PTHR19338:SF39">
    <property type="entry name" value="TOSPOVIRUS RESISTANCE PROTEIN D"/>
    <property type="match status" value="1"/>
</dbReference>
<evidence type="ECO:0000256" key="5">
    <source>
        <dbReference type="ARBA" id="ARBA00022821"/>
    </source>
</evidence>
<organism evidence="8 9">
    <name type="scientific">Solanum commersonii</name>
    <name type="common">Commerson's wild potato</name>
    <name type="synonym">Commerson's nightshade</name>
    <dbReference type="NCBI Taxonomy" id="4109"/>
    <lineage>
        <taxon>Eukaryota</taxon>
        <taxon>Viridiplantae</taxon>
        <taxon>Streptophyta</taxon>
        <taxon>Embryophyta</taxon>
        <taxon>Tracheophyta</taxon>
        <taxon>Spermatophyta</taxon>
        <taxon>Magnoliopsida</taxon>
        <taxon>eudicotyledons</taxon>
        <taxon>Gunneridae</taxon>
        <taxon>Pentapetalae</taxon>
        <taxon>asterids</taxon>
        <taxon>lamiids</taxon>
        <taxon>Solanales</taxon>
        <taxon>Solanaceae</taxon>
        <taxon>Solanoideae</taxon>
        <taxon>Solaneae</taxon>
        <taxon>Solanum</taxon>
    </lineage>
</organism>
<dbReference type="GO" id="GO:0005524">
    <property type="term" value="F:ATP binding"/>
    <property type="evidence" value="ECO:0007669"/>
    <property type="project" value="UniProtKB-KW"/>
</dbReference>
<dbReference type="PANTHER" id="PTHR19338">
    <property type="entry name" value="TRANSLOCASE OF INNER MITOCHONDRIAL MEMBRANE 13 HOMOLOG"/>
    <property type="match status" value="1"/>
</dbReference>
<name>A0A9J6B1H5_SOLCO</name>
<evidence type="ECO:0000256" key="3">
    <source>
        <dbReference type="ARBA" id="ARBA00022737"/>
    </source>
</evidence>
<dbReference type="Gene3D" id="3.40.50.300">
    <property type="entry name" value="P-loop containing nucleotide triphosphate hydrolases"/>
    <property type="match status" value="1"/>
</dbReference>
<dbReference type="GO" id="GO:0006952">
    <property type="term" value="P:defense response"/>
    <property type="evidence" value="ECO:0007669"/>
    <property type="project" value="UniProtKB-KW"/>
</dbReference>
<evidence type="ECO:0000256" key="6">
    <source>
        <dbReference type="ARBA" id="ARBA00022840"/>
    </source>
</evidence>
<keyword evidence="3" id="KW-0677">Repeat</keyword>
<protein>
    <recommendedName>
        <fullName evidence="7">NB-ARC domain-containing protein</fullName>
    </recommendedName>
</protein>
<accession>A0A9J6B1H5</accession>
<dbReference type="InterPro" id="IPR027417">
    <property type="entry name" value="P-loop_NTPase"/>
</dbReference>
<evidence type="ECO:0000313" key="9">
    <source>
        <dbReference type="Proteomes" id="UP000824120"/>
    </source>
</evidence>
<evidence type="ECO:0000256" key="4">
    <source>
        <dbReference type="ARBA" id="ARBA00022741"/>
    </source>
</evidence>